<feature type="region of interest" description="Disordered" evidence="8">
    <location>
        <begin position="738"/>
        <end position="775"/>
    </location>
</feature>
<dbReference type="Proteomes" id="UP000269276">
    <property type="component" value="Unassembled WGS sequence"/>
</dbReference>
<evidence type="ECO:0000313" key="10">
    <source>
        <dbReference type="EMBL" id="RMY69336.1"/>
    </source>
</evidence>
<evidence type="ECO:0000256" key="7">
    <source>
        <dbReference type="ARBA" id="ARBA00023242"/>
    </source>
</evidence>
<keyword evidence="5" id="KW-0238">DNA-binding</keyword>
<proteinExistence type="predicted"/>
<dbReference type="InterPro" id="IPR001138">
    <property type="entry name" value="Zn2Cys6_DnaBD"/>
</dbReference>
<evidence type="ECO:0000256" key="3">
    <source>
        <dbReference type="ARBA" id="ARBA00022833"/>
    </source>
</evidence>
<dbReference type="PROSITE" id="PS00463">
    <property type="entry name" value="ZN2_CY6_FUNGAL_1"/>
    <property type="match status" value="1"/>
</dbReference>
<sequence length="775" mass="86810">MDVSTKASGSARKNVTTACRTCRDSKTKCDGVKPECTPCVRRGRACEYEAREDKRRVPLRPALHILRKRVDDLIEALEKAGVELPPLVSEDQHVANRGLEAVGLPVLRSNTRAPSDLGMHESPCSLLDANGSTPEVSVPRHSQQHNELQFPTPTTSWGQVHPDIIDHMDDQIALDDWPTMTWNETVSPDWPWAPLSDQELGVCLPRPDPSDHEAPNQFISTSAQTATGSDEEDEENQDIVNQIAARFGSLQLAPDGKLRYLGTPANFHLFGTGRSVAATTNARSQRLEGKRLLHRLELDQAIDPSLENHLIKIYFAWHNASHAVIDESTFWLARQQQTEIAEVAGIYSEVLVNAMCAIGASYESRYHPDLATFPRTLADFFAERTKTLLELELDSPSVSTIQALLLLSSHEAGNQRIARSWLYGGMAMRLCFDIGLHIDTTPYVDHGVMSATESQARQTAFWASYVMNYRMSFSLGRPFTLDGSEITVKKPTPDTFSYTELWHPYPRTIAPNPQSSGGLALLDVISAQRINLCETVEPIARALYGNTRITLKTLQEHSERSVHAMLTWKKNLPPSLHVRADYAEDVVPQVLVLHLEYHYLQILVHRPWTSRRHQPVPAQGPGYRHARKMCIDSACDMAKILAVFERQFGLTRLDVETAQVLPSAALILTFATVSQTHVEQRQMLEASTANEKESSNRMIISHLNTLFRALDELGGRHSSAKDHLESLLVIQQKWNDMHKQQTSRSKKRRDANAPPRTDILRAAKRSKVTEGTSLD</sequence>
<dbReference type="GO" id="GO:0006351">
    <property type="term" value="P:DNA-templated transcription"/>
    <property type="evidence" value="ECO:0007669"/>
    <property type="project" value="InterPro"/>
</dbReference>
<dbReference type="EMBL" id="QWIP01000205">
    <property type="protein sequence ID" value="RMY69336.1"/>
    <property type="molecule type" value="Genomic_DNA"/>
</dbReference>
<dbReference type="InterPro" id="IPR007219">
    <property type="entry name" value="XnlR_reg_dom"/>
</dbReference>
<feature type="domain" description="Zn(2)-C6 fungal-type" evidence="9">
    <location>
        <begin position="18"/>
        <end position="48"/>
    </location>
</feature>
<dbReference type="Pfam" id="PF04082">
    <property type="entry name" value="Fungal_trans"/>
    <property type="match status" value="1"/>
</dbReference>
<dbReference type="GO" id="GO:0003677">
    <property type="term" value="F:DNA binding"/>
    <property type="evidence" value="ECO:0007669"/>
    <property type="project" value="UniProtKB-KW"/>
</dbReference>
<dbReference type="CDD" id="cd12148">
    <property type="entry name" value="fungal_TF_MHR"/>
    <property type="match status" value="1"/>
</dbReference>
<dbReference type="InterPro" id="IPR051615">
    <property type="entry name" value="Transcr_Regulatory_Elem"/>
</dbReference>
<reference evidence="10 11" key="1">
    <citation type="journal article" date="2018" name="BMC Genomics">
        <title>Genomic evidence for intraspecific hybridization in a clonal and extremely halotolerant yeast.</title>
        <authorList>
            <person name="Gostincar C."/>
            <person name="Stajich J.E."/>
            <person name="Zupancic J."/>
            <person name="Zalar P."/>
            <person name="Gunde-Cimerman N."/>
        </authorList>
    </citation>
    <scope>NUCLEOTIDE SEQUENCE [LARGE SCALE GENOMIC DNA]</scope>
    <source>
        <strain evidence="10 11">EXF-2682</strain>
    </source>
</reference>
<dbReference type="GO" id="GO:0005634">
    <property type="term" value="C:nucleus"/>
    <property type="evidence" value="ECO:0007669"/>
    <property type="project" value="UniProtKB-SubCell"/>
</dbReference>
<evidence type="ECO:0000256" key="2">
    <source>
        <dbReference type="ARBA" id="ARBA00022723"/>
    </source>
</evidence>
<dbReference type="Pfam" id="PF00172">
    <property type="entry name" value="Zn_clus"/>
    <property type="match status" value="1"/>
</dbReference>
<accession>A0A3M7DZF4</accession>
<keyword evidence="4" id="KW-0805">Transcription regulation</keyword>
<dbReference type="Gene3D" id="4.10.240.10">
    <property type="entry name" value="Zn(2)-C6 fungal-type DNA-binding domain"/>
    <property type="match status" value="1"/>
</dbReference>
<dbReference type="OrthoDB" id="2154091at2759"/>
<keyword evidence="2" id="KW-0479">Metal-binding</keyword>
<evidence type="ECO:0000256" key="8">
    <source>
        <dbReference type="SAM" id="MobiDB-lite"/>
    </source>
</evidence>
<dbReference type="SMART" id="SM00906">
    <property type="entry name" value="Fungal_trans"/>
    <property type="match status" value="1"/>
</dbReference>
<evidence type="ECO:0000256" key="6">
    <source>
        <dbReference type="ARBA" id="ARBA00023163"/>
    </source>
</evidence>
<dbReference type="CDD" id="cd00067">
    <property type="entry name" value="GAL4"/>
    <property type="match status" value="1"/>
</dbReference>
<dbReference type="VEuPathDB" id="FungiDB:BTJ68_01608"/>
<dbReference type="AlphaFoldDB" id="A0A3M7DZF4"/>
<protein>
    <recommendedName>
        <fullName evidence="9">Zn(2)-C6 fungal-type domain-containing protein</fullName>
    </recommendedName>
</protein>
<dbReference type="PANTHER" id="PTHR31313">
    <property type="entry name" value="TY1 ENHANCER ACTIVATOR"/>
    <property type="match status" value="1"/>
</dbReference>
<keyword evidence="7" id="KW-0539">Nucleus</keyword>
<gene>
    <name evidence="10" type="ORF">D0863_06505</name>
</gene>
<evidence type="ECO:0000256" key="1">
    <source>
        <dbReference type="ARBA" id="ARBA00004123"/>
    </source>
</evidence>
<name>A0A3M7DZF4_HORWE</name>
<dbReference type="SMART" id="SM00066">
    <property type="entry name" value="GAL4"/>
    <property type="match status" value="1"/>
</dbReference>
<dbReference type="GO" id="GO:0000981">
    <property type="term" value="F:DNA-binding transcription factor activity, RNA polymerase II-specific"/>
    <property type="evidence" value="ECO:0007669"/>
    <property type="project" value="InterPro"/>
</dbReference>
<dbReference type="InterPro" id="IPR036864">
    <property type="entry name" value="Zn2-C6_fun-type_DNA-bd_sf"/>
</dbReference>
<keyword evidence="3" id="KW-0862">Zinc</keyword>
<organism evidence="10 11">
    <name type="scientific">Hortaea werneckii</name>
    <name type="common">Black yeast</name>
    <name type="synonym">Cladosporium werneckii</name>
    <dbReference type="NCBI Taxonomy" id="91943"/>
    <lineage>
        <taxon>Eukaryota</taxon>
        <taxon>Fungi</taxon>
        <taxon>Dikarya</taxon>
        <taxon>Ascomycota</taxon>
        <taxon>Pezizomycotina</taxon>
        <taxon>Dothideomycetes</taxon>
        <taxon>Dothideomycetidae</taxon>
        <taxon>Mycosphaerellales</taxon>
        <taxon>Teratosphaeriaceae</taxon>
        <taxon>Hortaea</taxon>
    </lineage>
</organism>
<evidence type="ECO:0000256" key="4">
    <source>
        <dbReference type="ARBA" id="ARBA00023015"/>
    </source>
</evidence>
<evidence type="ECO:0000256" key="5">
    <source>
        <dbReference type="ARBA" id="ARBA00023125"/>
    </source>
</evidence>
<dbReference type="GO" id="GO:0008270">
    <property type="term" value="F:zinc ion binding"/>
    <property type="evidence" value="ECO:0007669"/>
    <property type="project" value="InterPro"/>
</dbReference>
<comment type="caution">
    <text evidence="10">The sequence shown here is derived from an EMBL/GenBank/DDBJ whole genome shotgun (WGS) entry which is preliminary data.</text>
</comment>
<dbReference type="PROSITE" id="PS50048">
    <property type="entry name" value="ZN2_CY6_FUNGAL_2"/>
    <property type="match status" value="1"/>
</dbReference>
<evidence type="ECO:0000259" key="9">
    <source>
        <dbReference type="PROSITE" id="PS50048"/>
    </source>
</evidence>
<dbReference type="PANTHER" id="PTHR31313:SF77">
    <property type="entry name" value="ZN(II)2CYS6 TRANSCRIPTION FACTOR (EUROFUNG)"/>
    <property type="match status" value="1"/>
</dbReference>
<evidence type="ECO:0000313" key="11">
    <source>
        <dbReference type="Proteomes" id="UP000269276"/>
    </source>
</evidence>
<comment type="subcellular location">
    <subcellularLocation>
        <location evidence="1">Nucleus</location>
    </subcellularLocation>
</comment>
<dbReference type="SUPFAM" id="SSF57701">
    <property type="entry name" value="Zn2/Cys6 DNA-binding domain"/>
    <property type="match status" value="1"/>
</dbReference>
<keyword evidence="6" id="KW-0804">Transcription</keyword>